<sequence>MLARLRNTCRQWPVVYQDIAGAPKWWYNVDCASSKGEIGVSLTLSAILMLVAAREGLLPHTAAAQSIHVGHIRVLTGRRHWEQGHTRLSSFGRGGPSGGAPAGPAVPPQHCSFPPPNSGARAISPSLAGSTPRAHRGTPLTQGRGSRGDARPQVSSPSGQLHAGRNTHRARPGGPAVPPTFRQLGRTI</sequence>
<dbReference type="AlphaFoldDB" id="A0AAV7WNI8"/>
<gene>
    <name evidence="2" type="ORF">NDU88_001964</name>
</gene>
<dbReference type="EMBL" id="JANPWB010000001">
    <property type="protein sequence ID" value="KAJ1214345.1"/>
    <property type="molecule type" value="Genomic_DNA"/>
</dbReference>
<feature type="region of interest" description="Disordered" evidence="1">
    <location>
        <begin position="86"/>
        <end position="188"/>
    </location>
</feature>
<protein>
    <submittedName>
        <fullName evidence="2">Uncharacterized protein</fullName>
    </submittedName>
</protein>
<evidence type="ECO:0000256" key="1">
    <source>
        <dbReference type="SAM" id="MobiDB-lite"/>
    </source>
</evidence>
<organism evidence="2 3">
    <name type="scientific">Pleurodeles waltl</name>
    <name type="common">Iberian ribbed newt</name>
    <dbReference type="NCBI Taxonomy" id="8319"/>
    <lineage>
        <taxon>Eukaryota</taxon>
        <taxon>Metazoa</taxon>
        <taxon>Chordata</taxon>
        <taxon>Craniata</taxon>
        <taxon>Vertebrata</taxon>
        <taxon>Euteleostomi</taxon>
        <taxon>Amphibia</taxon>
        <taxon>Batrachia</taxon>
        <taxon>Caudata</taxon>
        <taxon>Salamandroidea</taxon>
        <taxon>Salamandridae</taxon>
        <taxon>Pleurodelinae</taxon>
        <taxon>Pleurodeles</taxon>
    </lineage>
</organism>
<proteinExistence type="predicted"/>
<accession>A0AAV7WNI8</accession>
<reference evidence="2" key="1">
    <citation type="journal article" date="2022" name="bioRxiv">
        <title>Sequencing and chromosome-scale assembly of the giantPleurodeles waltlgenome.</title>
        <authorList>
            <person name="Brown T."/>
            <person name="Elewa A."/>
            <person name="Iarovenko S."/>
            <person name="Subramanian E."/>
            <person name="Araus A.J."/>
            <person name="Petzold A."/>
            <person name="Susuki M."/>
            <person name="Suzuki K.-i.T."/>
            <person name="Hayashi T."/>
            <person name="Toyoda A."/>
            <person name="Oliveira C."/>
            <person name="Osipova E."/>
            <person name="Leigh N.D."/>
            <person name="Simon A."/>
            <person name="Yun M.H."/>
        </authorList>
    </citation>
    <scope>NUCLEOTIDE SEQUENCE</scope>
    <source>
        <strain evidence="2">20211129_DDA</strain>
        <tissue evidence="2">Liver</tissue>
    </source>
</reference>
<feature type="compositionally biased region" description="Gly residues" evidence="1">
    <location>
        <begin position="92"/>
        <end position="101"/>
    </location>
</feature>
<keyword evidence="3" id="KW-1185">Reference proteome</keyword>
<name>A0AAV7WNI8_PLEWA</name>
<evidence type="ECO:0000313" key="3">
    <source>
        <dbReference type="Proteomes" id="UP001066276"/>
    </source>
</evidence>
<dbReference type="Proteomes" id="UP001066276">
    <property type="component" value="Chromosome 1_1"/>
</dbReference>
<comment type="caution">
    <text evidence="2">The sequence shown here is derived from an EMBL/GenBank/DDBJ whole genome shotgun (WGS) entry which is preliminary data.</text>
</comment>
<evidence type="ECO:0000313" key="2">
    <source>
        <dbReference type="EMBL" id="KAJ1214345.1"/>
    </source>
</evidence>